<dbReference type="Proteomes" id="UP001165363">
    <property type="component" value="Unassembled WGS sequence"/>
</dbReference>
<reference evidence="3" key="1">
    <citation type="submission" date="2022-05" db="EMBL/GenBank/DDBJ databases">
        <authorList>
            <person name="Jo J.-H."/>
            <person name="Im W.-T."/>
        </authorList>
    </citation>
    <scope>NUCLEOTIDE SEQUENCE</scope>
    <source>
        <strain evidence="3">SE158</strain>
    </source>
</reference>
<feature type="transmembrane region" description="Helical" evidence="1">
    <location>
        <begin position="20"/>
        <end position="42"/>
    </location>
</feature>
<gene>
    <name evidence="3" type="ORF">LZ536_11435</name>
</gene>
<accession>A0ABT0RPC5</accession>
<evidence type="ECO:0000313" key="3">
    <source>
        <dbReference type="EMBL" id="MCL6684506.1"/>
    </source>
</evidence>
<feature type="domain" description="TadE-like" evidence="2">
    <location>
        <begin position="15"/>
        <end position="56"/>
    </location>
</feature>
<keyword evidence="4" id="KW-1185">Reference proteome</keyword>
<proteinExistence type="predicted"/>
<keyword evidence="1" id="KW-0812">Transmembrane</keyword>
<sequence length="214" mass="22179">MKRALRPLMRSDSAATAAEFAMVLPVLLILLFGIIDTGRFLYEYNEAEKATQVGARVAIVTNVLSPELRDENYVGQTVGGKVIGPGDRIPAGALGTVLCTSASCTCAAGPCPSGVGTVDTATFNDILVARMQQIYPAIQPDNVQVRYSGSGLGIAADPVGGSGGAEQMQISPLITVTLTGVDFHPITSLMFATIGMPSFSTTLTAEDASGSYSN</sequence>
<name>A0ABT0RPC5_9SPHN</name>
<protein>
    <submittedName>
        <fullName evidence="3">Pilus assembly protein</fullName>
    </submittedName>
</protein>
<dbReference type="EMBL" id="JAMGBD010000002">
    <property type="protein sequence ID" value="MCL6684506.1"/>
    <property type="molecule type" value="Genomic_DNA"/>
</dbReference>
<evidence type="ECO:0000313" key="4">
    <source>
        <dbReference type="Proteomes" id="UP001165363"/>
    </source>
</evidence>
<keyword evidence="1" id="KW-0472">Membrane</keyword>
<dbReference type="RefSeq" id="WP_249848913.1">
    <property type="nucleotide sequence ID" value="NZ_JAMGBD010000002.1"/>
</dbReference>
<keyword evidence="1" id="KW-1133">Transmembrane helix</keyword>
<evidence type="ECO:0000256" key="1">
    <source>
        <dbReference type="SAM" id="Phobius"/>
    </source>
</evidence>
<evidence type="ECO:0000259" key="2">
    <source>
        <dbReference type="Pfam" id="PF07811"/>
    </source>
</evidence>
<dbReference type="Pfam" id="PF07811">
    <property type="entry name" value="TadE"/>
    <property type="match status" value="1"/>
</dbReference>
<dbReference type="InterPro" id="IPR012495">
    <property type="entry name" value="TadE-like_dom"/>
</dbReference>
<organism evidence="3 4">
    <name type="scientific">Sphingomonas alba</name>
    <dbReference type="NCBI Taxonomy" id="2908208"/>
    <lineage>
        <taxon>Bacteria</taxon>
        <taxon>Pseudomonadati</taxon>
        <taxon>Pseudomonadota</taxon>
        <taxon>Alphaproteobacteria</taxon>
        <taxon>Sphingomonadales</taxon>
        <taxon>Sphingomonadaceae</taxon>
        <taxon>Sphingomonas</taxon>
    </lineage>
</organism>
<comment type="caution">
    <text evidence="3">The sequence shown here is derived from an EMBL/GenBank/DDBJ whole genome shotgun (WGS) entry which is preliminary data.</text>
</comment>